<accession>A0A1B1U8F1</accession>
<dbReference type="InterPro" id="IPR001307">
    <property type="entry name" value="Thiosulphate_STrfase_CS"/>
</dbReference>
<dbReference type="InterPro" id="IPR036873">
    <property type="entry name" value="Rhodanese-like_dom_sf"/>
</dbReference>
<dbReference type="OrthoDB" id="9781034at2"/>
<evidence type="ECO:0000256" key="1">
    <source>
        <dbReference type="ARBA" id="ARBA00022679"/>
    </source>
</evidence>
<proteinExistence type="predicted"/>
<protein>
    <submittedName>
        <fullName evidence="4">Thiosulfate sulfurtransferase</fullName>
    </submittedName>
</protein>
<dbReference type="STRING" id="1274631.LMTR13_01450"/>
<dbReference type="InterPro" id="IPR001763">
    <property type="entry name" value="Rhodanese-like_dom"/>
</dbReference>
<reference evidence="4 5" key="1">
    <citation type="submission" date="2016-07" db="EMBL/GenBank/DDBJ databases">
        <title>Complete genome sequence of Bradyrhizobium icense LMTR 13T, a potential inoculant strain isolated from lima bean (Phaseolus lunatus) in Peru.</title>
        <authorList>
            <person name="Ormeno-Orrillo E."/>
            <person name="Duran D."/>
            <person name="Rogel M.A."/>
            <person name="Rey L."/>
            <person name="Imperial J."/>
            <person name="Ruiz-Argueso T."/>
            <person name="Martinez-Romero E."/>
        </authorList>
    </citation>
    <scope>NUCLEOTIDE SEQUENCE [LARGE SCALE GENOMIC DNA]</scope>
    <source>
        <strain evidence="4 5">LMTR 13</strain>
    </source>
</reference>
<dbReference type="SUPFAM" id="SSF52821">
    <property type="entry name" value="Rhodanese/Cell cycle control phosphatase"/>
    <property type="match status" value="2"/>
</dbReference>
<evidence type="ECO:0000256" key="2">
    <source>
        <dbReference type="ARBA" id="ARBA00022737"/>
    </source>
</evidence>
<dbReference type="PANTHER" id="PTHR11364">
    <property type="entry name" value="THIOSULFATE SULFERTANSFERASE"/>
    <property type="match status" value="1"/>
</dbReference>
<feature type="domain" description="Rhodanese" evidence="3">
    <location>
        <begin position="203"/>
        <end position="289"/>
    </location>
</feature>
<dbReference type="SMART" id="SM00450">
    <property type="entry name" value="RHOD"/>
    <property type="match status" value="2"/>
</dbReference>
<dbReference type="EMBL" id="CP016428">
    <property type="protein sequence ID" value="ANV99053.1"/>
    <property type="molecule type" value="Genomic_DNA"/>
</dbReference>
<evidence type="ECO:0000313" key="5">
    <source>
        <dbReference type="Proteomes" id="UP000092839"/>
    </source>
</evidence>
<sequence>MSAHNELITAAELADILDQPNLRLFDCTTYLEPAPEGSSQPYLTVPGRHTFEAGHIPGADFLDLQGEFSDPDTELRFMMPDVAQLEQAFGRHGVSNESRLVLYSIGTPMWATRFWWMLKSLGFENASVLDGGLDKWKLEGRPLETGPARGYPPATFTAKPRGGFFVDKHATLAASSERNTVVVNALGPQFHKGLEPSRYGRPGRIPGSCNVSAATLLDPKTKVFVPLAEAEAKFSAQGFTKDKRVVAYCGGGISATIDLFLLYRLGYDNLTLYDGSMGEWAKDASLPIETD</sequence>
<dbReference type="CDD" id="cd01448">
    <property type="entry name" value="TST_Repeat_1"/>
    <property type="match status" value="1"/>
</dbReference>
<dbReference type="AlphaFoldDB" id="A0A1B1U8F1"/>
<feature type="domain" description="Rhodanese" evidence="3">
    <location>
        <begin position="46"/>
        <end position="145"/>
    </location>
</feature>
<dbReference type="InterPro" id="IPR045078">
    <property type="entry name" value="TST/MPST-like"/>
</dbReference>
<dbReference type="RefSeq" id="WP_065726374.1">
    <property type="nucleotide sequence ID" value="NZ_CP016428.1"/>
</dbReference>
<dbReference type="PROSITE" id="PS50206">
    <property type="entry name" value="RHODANESE_3"/>
    <property type="match status" value="2"/>
</dbReference>
<dbReference type="PANTHER" id="PTHR11364:SF27">
    <property type="entry name" value="SULFURTRANSFERASE"/>
    <property type="match status" value="1"/>
</dbReference>
<dbReference type="Pfam" id="PF00581">
    <property type="entry name" value="Rhodanese"/>
    <property type="match status" value="2"/>
</dbReference>
<organism evidence="4 5">
    <name type="scientific">Bradyrhizobium icense</name>
    <dbReference type="NCBI Taxonomy" id="1274631"/>
    <lineage>
        <taxon>Bacteria</taxon>
        <taxon>Pseudomonadati</taxon>
        <taxon>Pseudomonadota</taxon>
        <taxon>Alphaproteobacteria</taxon>
        <taxon>Hyphomicrobiales</taxon>
        <taxon>Nitrobacteraceae</taxon>
        <taxon>Bradyrhizobium</taxon>
    </lineage>
</organism>
<dbReference type="KEGG" id="bic:LMTR13_01450"/>
<name>A0A1B1U8F1_9BRAD</name>
<dbReference type="GO" id="GO:0004792">
    <property type="term" value="F:thiosulfate-cyanide sulfurtransferase activity"/>
    <property type="evidence" value="ECO:0007669"/>
    <property type="project" value="InterPro"/>
</dbReference>
<gene>
    <name evidence="4" type="ORF">LMTR13_01450</name>
</gene>
<dbReference type="CDD" id="cd01449">
    <property type="entry name" value="TST_Repeat_2"/>
    <property type="match status" value="1"/>
</dbReference>
<keyword evidence="1 4" id="KW-0808">Transferase</keyword>
<dbReference type="Gene3D" id="3.40.250.10">
    <property type="entry name" value="Rhodanese-like domain"/>
    <property type="match status" value="2"/>
</dbReference>
<keyword evidence="5" id="KW-1185">Reference proteome</keyword>
<evidence type="ECO:0000313" key="4">
    <source>
        <dbReference type="EMBL" id="ANV99053.1"/>
    </source>
</evidence>
<dbReference type="PROSITE" id="PS00380">
    <property type="entry name" value="RHODANESE_1"/>
    <property type="match status" value="1"/>
</dbReference>
<dbReference type="Proteomes" id="UP000092839">
    <property type="component" value="Chromosome"/>
</dbReference>
<keyword evidence="2" id="KW-0677">Repeat</keyword>
<evidence type="ECO:0000259" key="3">
    <source>
        <dbReference type="PROSITE" id="PS50206"/>
    </source>
</evidence>